<dbReference type="Proteomes" id="UP000177328">
    <property type="component" value="Unassembled WGS sequence"/>
</dbReference>
<dbReference type="GO" id="GO:0009253">
    <property type="term" value="P:peptidoglycan catabolic process"/>
    <property type="evidence" value="ECO:0007669"/>
    <property type="project" value="InterPro"/>
</dbReference>
<dbReference type="InterPro" id="IPR036505">
    <property type="entry name" value="Amidase/PGRP_sf"/>
</dbReference>
<dbReference type="Gene3D" id="3.40.80.10">
    <property type="entry name" value="Peptidoglycan recognition protein-like"/>
    <property type="match status" value="1"/>
</dbReference>
<dbReference type="SUPFAM" id="SSF55846">
    <property type="entry name" value="N-acetylmuramoyl-L-alanine amidase-like"/>
    <property type="match status" value="1"/>
</dbReference>
<proteinExistence type="predicted"/>
<dbReference type="AlphaFoldDB" id="A0A1F5KIE9"/>
<name>A0A1F5KIE9_9BACT</name>
<organism evidence="2 3">
    <name type="scientific">Candidatus Daviesbacteria bacterium RIFCSPHIGHO2_02_FULL_43_12</name>
    <dbReference type="NCBI Taxonomy" id="1797776"/>
    <lineage>
        <taxon>Bacteria</taxon>
        <taxon>Candidatus Daviesiibacteriota</taxon>
    </lineage>
</organism>
<dbReference type="InterPro" id="IPR002502">
    <property type="entry name" value="Amidase_domain"/>
</dbReference>
<evidence type="ECO:0000313" key="2">
    <source>
        <dbReference type="EMBL" id="OGE40590.1"/>
    </source>
</evidence>
<comment type="caution">
    <text evidence="2">The sequence shown here is derived from an EMBL/GenBank/DDBJ whole genome shotgun (WGS) entry which is preliminary data.</text>
</comment>
<sequence length="145" mass="16248">MKDLDLRQFPRIDAQRLVPQFQEDSLWYKRGPVAETIYELMPDSLHQGQRDLIWPNGTRTRALKPQYTGLHSGNYDLSCRSYGVALVGSFGEIHPTDKALATARIAIAEYSPQQIIGHREVVQTACPGDAYYGPSGWGKKLSVLS</sequence>
<evidence type="ECO:0000259" key="1">
    <source>
        <dbReference type="Pfam" id="PF01510"/>
    </source>
</evidence>
<feature type="domain" description="N-acetylmuramoyl-L-alanine amidase" evidence="1">
    <location>
        <begin position="52"/>
        <end position="128"/>
    </location>
</feature>
<evidence type="ECO:0000313" key="3">
    <source>
        <dbReference type="Proteomes" id="UP000177328"/>
    </source>
</evidence>
<accession>A0A1F5KIE9</accession>
<dbReference type="EMBL" id="MFDD01000008">
    <property type="protein sequence ID" value="OGE40590.1"/>
    <property type="molecule type" value="Genomic_DNA"/>
</dbReference>
<protein>
    <recommendedName>
        <fullName evidence="1">N-acetylmuramoyl-L-alanine amidase domain-containing protein</fullName>
    </recommendedName>
</protein>
<gene>
    <name evidence="2" type="ORF">A3D25_00540</name>
</gene>
<dbReference type="GO" id="GO:0008745">
    <property type="term" value="F:N-acetylmuramoyl-L-alanine amidase activity"/>
    <property type="evidence" value="ECO:0007669"/>
    <property type="project" value="InterPro"/>
</dbReference>
<reference evidence="2 3" key="1">
    <citation type="journal article" date="2016" name="Nat. Commun.">
        <title>Thousands of microbial genomes shed light on interconnected biogeochemical processes in an aquifer system.</title>
        <authorList>
            <person name="Anantharaman K."/>
            <person name="Brown C.T."/>
            <person name="Hug L.A."/>
            <person name="Sharon I."/>
            <person name="Castelle C.J."/>
            <person name="Probst A.J."/>
            <person name="Thomas B.C."/>
            <person name="Singh A."/>
            <person name="Wilkins M.J."/>
            <person name="Karaoz U."/>
            <person name="Brodie E.L."/>
            <person name="Williams K.H."/>
            <person name="Hubbard S.S."/>
            <person name="Banfield J.F."/>
        </authorList>
    </citation>
    <scope>NUCLEOTIDE SEQUENCE [LARGE SCALE GENOMIC DNA]</scope>
</reference>
<dbReference type="Pfam" id="PF01510">
    <property type="entry name" value="Amidase_2"/>
    <property type="match status" value="1"/>
</dbReference>